<dbReference type="PRINTS" id="PR01837">
    <property type="entry name" value="MGTCSAPBPROT"/>
</dbReference>
<sequence>MFPAAGVVQVGYERRSPDRPAGIRTMSLTSIGVACFTLSSMFAFQSGPMKWDSSRITADIPKGIGFLAGAVIYKGSVMSQNLGKEIQQVHGLTTATTMWLAAAVGALCGGGLMSYALMLVTVIVLMLRFGPRNSELELDMIAEDENGEGGEEEEDEGEAGQQGQAAAETASVAASITSRQSNASMRTASTLQYLGERNQNRATICTDT</sequence>
<evidence type="ECO:0000256" key="4">
    <source>
        <dbReference type="ARBA" id="ARBA00022989"/>
    </source>
</evidence>
<feature type="region of interest" description="Disordered" evidence="6">
    <location>
        <begin position="145"/>
        <end position="192"/>
    </location>
</feature>
<protein>
    <recommendedName>
        <fullName evidence="8">MgtC/SapB/SrpB/YhiD N-terminal domain-containing protein</fullName>
    </recommendedName>
</protein>
<evidence type="ECO:0000256" key="6">
    <source>
        <dbReference type="SAM" id="MobiDB-lite"/>
    </source>
</evidence>
<keyword evidence="3 7" id="KW-0812">Transmembrane</keyword>
<evidence type="ECO:0000256" key="7">
    <source>
        <dbReference type="SAM" id="Phobius"/>
    </source>
</evidence>
<keyword evidence="2" id="KW-1003">Cell membrane</keyword>
<dbReference type="PANTHER" id="PTHR33778:SF1">
    <property type="entry name" value="MAGNESIUM TRANSPORTER YHID-RELATED"/>
    <property type="match status" value="1"/>
</dbReference>
<reference evidence="9" key="1">
    <citation type="submission" date="2021-01" db="EMBL/GenBank/DDBJ databases">
        <authorList>
            <person name="Corre E."/>
            <person name="Pelletier E."/>
            <person name="Niang G."/>
            <person name="Scheremetjew M."/>
            <person name="Finn R."/>
            <person name="Kale V."/>
            <person name="Holt S."/>
            <person name="Cochrane G."/>
            <person name="Meng A."/>
            <person name="Brown T."/>
            <person name="Cohen L."/>
        </authorList>
    </citation>
    <scope>NUCLEOTIDE SEQUENCE</scope>
    <source>
        <strain evidence="9">PLY429</strain>
    </source>
</reference>
<keyword evidence="4 7" id="KW-1133">Transmembrane helix</keyword>
<feature type="compositionally biased region" description="Low complexity" evidence="6">
    <location>
        <begin position="159"/>
        <end position="178"/>
    </location>
</feature>
<evidence type="ECO:0000259" key="8">
    <source>
        <dbReference type="Pfam" id="PF02308"/>
    </source>
</evidence>
<dbReference type="Pfam" id="PF02308">
    <property type="entry name" value="MgtC"/>
    <property type="match status" value="1"/>
</dbReference>
<proteinExistence type="predicted"/>
<evidence type="ECO:0000256" key="1">
    <source>
        <dbReference type="ARBA" id="ARBA00004651"/>
    </source>
</evidence>
<dbReference type="PANTHER" id="PTHR33778">
    <property type="entry name" value="PROTEIN MGTC"/>
    <property type="match status" value="1"/>
</dbReference>
<evidence type="ECO:0000256" key="3">
    <source>
        <dbReference type="ARBA" id="ARBA00022692"/>
    </source>
</evidence>
<comment type="subcellular location">
    <subcellularLocation>
        <location evidence="1">Cell membrane</location>
        <topology evidence="1">Multi-pass membrane protein</topology>
    </subcellularLocation>
</comment>
<evidence type="ECO:0000313" key="9">
    <source>
        <dbReference type="EMBL" id="CAD9218979.1"/>
    </source>
</evidence>
<dbReference type="InterPro" id="IPR049177">
    <property type="entry name" value="MgtC_SapB_SrpB_YhiD_N"/>
</dbReference>
<dbReference type="AlphaFoldDB" id="A0A7S1T439"/>
<keyword evidence="5 7" id="KW-0472">Membrane</keyword>
<dbReference type="InterPro" id="IPR003416">
    <property type="entry name" value="MgtC/SapB/SrpB/YhiD_fam"/>
</dbReference>
<feature type="compositionally biased region" description="Acidic residues" evidence="6">
    <location>
        <begin position="145"/>
        <end position="158"/>
    </location>
</feature>
<feature type="transmembrane region" description="Helical" evidence="7">
    <location>
        <begin position="99"/>
        <end position="127"/>
    </location>
</feature>
<feature type="transmembrane region" description="Helical" evidence="7">
    <location>
        <begin position="21"/>
        <end position="44"/>
    </location>
</feature>
<dbReference type="GO" id="GO:0005886">
    <property type="term" value="C:plasma membrane"/>
    <property type="evidence" value="ECO:0007669"/>
    <property type="project" value="UniProtKB-SubCell"/>
</dbReference>
<evidence type="ECO:0000256" key="5">
    <source>
        <dbReference type="ARBA" id="ARBA00023136"/>
    </source>
</evidence>
<feature type="domain" description="MgtC/SapB/SrpB/YhiD N-terminal" evidence="8">
    <location>
        <begin position="10"/>
        <end position="130"/>
    </location>
</feature>
<organism evidence="9">
    <name type="scientific">Tetraselmis chuii</name>
    <dbReference type="NCBI Taxonomy" id="63592"/>
    <lineage>
        <taxon>Eukaryota</taxon>
        <taxon>Viridiplantae</taxon>
        <taxon>Chlorophyta</taxon>
        <taxon>core chlorophytes</taxon>
        <taxon>Chlorodendrophyceae</taxon>
        <taxon>Chlorodendrales</taxon>
        <taxon>Chlorodendraceae</taxon>
        <taxon>Tetraselmis</taxon>
    </lineage>
</organism>
<name>A0A7S1T439_9CHLO</name>
<feature type="compositionally biased region" description="Polar residues" evidence="6">
    <location>
        <begin position="179"/>
        <end position="192"/>
    </location>
</feature>
<evidence type="ECO:0000256" key="2">
    <source>
        <dbReference type="ARBA" id="ARBA00022475"/>
    </source>
</evidence>
<dbReference type="EMBL" id="HBGG01038482">
    <property type="protein sequence ID" value="CAD9218979.1"/>
    <property type="molecule type" value="Transcribed_RNA"/>
</dbReference>
<gene>
    <name evidence="9" type="ORF">TCHU04912_LOCUS19819</name>
</gene>
<accession>A0A7S1T439</accession>